<gene>
    <name evidence="1" type="ORF">ACJ73_05040</name>
</gene>
<evidence type="ECO:0000313" key="1">
    <source>
        <dbReference type="EMBL" id="OJD23604.1"/>
    </source>
</evidence>
<reference evidence="1 2" key="1">
    <citation type="submission" date="2015-08" db="EMBL/GenBank/DDBJ databases">
        <title>Emmonsia species relationships and genome sequence.</title>
        <authorList>
            <person name="Cuomo C.A."/>
            <person name="Schwartz I.S."/>
            <person name="Kenyon C."/>
            <person name="De Hoog G.S."/>
            <person name="Govender N.P."/>
            <person name="Botha A."/>
            <person name="Moreno L."/>
            <person name="De Vries M."/>
            <person name="Munoz J.F."/>
            <person name="Stielow J.B."/>
        </authorList>
    </citation>
    <scope>NUCLEOTIDE SEQUENCE [LARGE SCALE GENOMIC DNA]</scope>
    <source>
        <strain evidence="1 2">EI222</strain>
    </source>
</reference>
<evidence type="ECO:0000313" key="2">
    <source>
        <dbReference type="Proteomes" id="UP000242791"/>
    </source>
</evidence>
<dbReference type="Proteomes" id="UP000242791">
    <property type="component" value="Unassembled WGS sequence"/>
</dbReference>
<comment type="caution">
    <text evidence="1">The sequence shown here is derived from an EMBL/GenBank/DDBJ whole genome shotgun (WGS) entry which is preliminary data.</text>
</comment>
<name>A0A1J9R6I3_9EURO</name>
<dbReference type="EMBL" id="LGTZ01000752">
    <property type="protein sequence ID" value="OJD23604.1"/>
    <property type="molecule type" value="Genomic_DNA"/>
</dbReference>
<organism evidence="1 2">
    <name type="scientific">Blastomyces percursus</name>
    <dbReference type="NCBI Taxonomy" id="1658174"/>
    <lineage>
        <taxon>Eukaryota</taxon>
        <taxon>Fungi</taxon>
        <taxon>Dikarya</taxon>
        <taxon>Ascomycota</taxon>
        <taxon>Pezizomycotina</taxon>
        <taxon>Eurotiomycetes</taxon>
        <taxon>Eurotiomycetidae</taxon>
        <taxon>Onygenales</taxon>
        <taxon>Ajellomycetaceae</taxon>
        <taxon>Blastomyces</taxon>
    </lineage>
</organism>
<accession>A0A1J9R6I3</accession>
<sequence>MSRFARFFDYPEREEQSLELENADPELFAGYVERRCRDLFLVRIFSDLSHDRGYTQQIDSALFFMKVWVASWRRYAGWGEEYVPTPALRSQLAESLERHVRTKGRIIYPEVISRYEGAELALQVVSRLGLGLRTLNAYANYTYLPGYEGQLAVFSEFFSLWKMSYCLYHGEGLPWVPTTRLPQLPPGGFD</sequence>
<keyword evidence="2" id="KW-1185">Reference proteome</keyword>
<dbReference type="VEuPathDB" id="FungiDB:ACJ73_05040"/>
<proteinExistence type="predicted"/>
<dbReference type="AlphaFoldDB" id="A0A1J9R6I3"/>
<protein>
    <submittedName>
        <fullName evidence="1">Uncharacterized protein</fullName>
    </submittedName>
</protein>